<evidence type="ECO:0000313" key="2">
    <source>
        <dbReference type="Proteomes" id="UP001320513"/>
    </source>
</evidence>
<proteinExistence type="predicted"/>
<reference evidence="1 2" key="1">
    <citation type="submission" date="2015-12" db="EMBL/GenBank/DDBJ databases">
        <title>Phylogenomics in the description of a new species in the Pseudomonas syringae group.</title>
        <authorList>
            <person name="Busquets A."/>
            <person name="Gomila M."/>
            <person name="Beiki F."/>
            <person name="Rahimian H."/>
            <person name="Mulet M."/>
            <person name="Sanchez D."/>
            <person name="Garcia-Valdes E."/>
            <person name="Lalucat J."/>
        </authorList>
    </citation>
    <scope>NUCLEOTIDE SEQUENCE [LARGE SCALE GENOMIC DNA]</scope>
    <source>
        <strain evidence="1 2">S25</strain>
    </source>
</reference>
<dbReference type="RefSeq" id="WP_122663601.1">
    <property type="nucleotide sequence ID" value="NZ_LOHG01000008.1"/>
</dbReference>
<keyword evidence="2" id="KW-1185">Reference proteome</keyword>
<comment type="caution">
    <text evidence="1">The sequence shown here is derived from an EMBL/GenBank/DDBJ whole genome shotgun (WGS) entry which is preliminary data.</text>
</comment>
<gene>
    <name evidence="1" type="ORF">AUC61_14035</name>
</gene>
<organism evidence="1 2">
    <name type="scientific">Pseudomonas maioricensis</name>
    <dbReference type="NCBI Taxonomy" id="1766623"/>
    <lineage>
        <taxon>Bacteria</taxon>
        <taxon>Pseudomonadati</taxon>
        <taxon>Pseudomonadota</taxon>
        <taxon>Gammaproteobacteria</taxon>
        <taxon>Pseudomonadales</taxon>
        <taxon>Pseudomonadaceae</taxon>
        <taxon>Pseudomonas</taxon>
    </lineage>
</organism>
<evidence type="ECO:0000313" key="1">
    <source>
        <dbReference type="EMBL" id="MCI8210653.1"/>
    </source>
</evidence>
<name>A0ABS9ZP67_9PSED</name>
<protein>
    <submittedName>
        <fullName evidence="1">Uncharacterized protein</fullName>
    </submittedName>
</protein>
<dbReference type="EMBL" id="LOHG01000008">
    <property type="protein sequence ID" value="MCI8210653.1"/>
    <property type="molecule type" value="Genomic_DNA"/>
</dbReference>
<dbReference type="Proteomes" id="UP001320513">
    <property type="component" value="Unassembled WGS sequence"/>
</dbReference>
<accession>A0ABS9ZP67</accession>
<sequence>MTMHNDFSTQANVLMFELNDATTAMMGMVGAHQTTGPVWVAATARQSLSFGRWSAFIRRSEIYGQALVG</sequence>